<dbReference type="EMBL" id="CP071586">
    <property type="protein sequence ID" value="QYY82668.1"/>
    <property type="molecule type" value="Genomic_DNA"/>
</dbReference>
<proteinExistence type="predicted"/>
<reference evidence="1 2" key="1">
    <citation type="journal article" date="2022" name="Int. J. Syst. Evol. Microbiol.">
        <title>Pseudomonas germanica sp. nov., isolated from Iris germanica rhizomes.</title>
        <authorList>
            <person name="Atanasov K.E."/>
            <person name="Galbis D.M."/>
            <person name="Gallego J."/>
            <person name="Serpico A."/>
            <person name="Bosch M."/>
            <person name="Altabella T."/>
            <person name="Ferrer A."/>
        </authorList>
    </citation>
    <scope>NUCLEOTIDE SEQUENCE [LARGE SCALE GENOMIC DNA]</scope>
    <source>
        <strain evidence="1 2">FIT28</strain>
    </source>
</reference>
<sequence>MGQPEAAKARSLRQVAGKVDTPLGCYTFAGAIYICIPGARLPANRVKAHFYASGLDDMASEQGIVEEKPPEAAAPTGTAQEILLRITRWQVLIDKRLSSQLTLLEAMEAFALTELRNHYPHGNIDPGFVLALLDSILQKIIDGKPMMYLAIQDAPYRWPGAADRGFPLGHRQAVIQTVESVSEHFLDQYKNYLRTHWETKGQEAAFDQLVLRKLQRYIDDIDALFHTDRLVRLTPDRLRRQIEKVQERGARRYRLTALATGAEKKRLEAQSYAQLPHWLRVLNEPERARLRRYQEQTSQAQAALDDLLEGYGSLRAYARQQAIDYIQLKLDMEVEPDRIDVRLRWLSAVGEPTQNRSLSQLLAAGPIGTDFAAVLEVTSGPSRRNQPLEPAFIADMLAGQDYPVGYLRALAGQYEREDVQKALIDWFVARLKQSAFVARCAGHLAVDDHDRLESMWAGEAMGESLRVAALALPNGMQCADFLVFYRQEPAPAVSDLLLYAPNKPDGQEWVRLPSLAALTGEVWGWTQSESGREYLLQQLSPTAHRRAREYLVAVAADPGRWGMSSDIRRAPLPFAQCVEAAVKMGLAKNLQQVEEDNLLRWNSTLTLDARRRLSSLNQELVVHQQVFNELLGGFEVFVDFARRTVAAEIAPYMRSKQVLEPVDPATVLIDYNAGIADRRKQSVASLLDLAIYGYDDNAGIDNPKKGVRSSVGQDLSEVRSADLALYLRGAWLGEKYASEIRGKYLDARHADYEPRRFAWRNVLLSTMDRDLRVARSQARLSDTVYTALVRQVSLLSQLPTSGGHLPGASRVTTDGVFRFTVRGHVVLGVYVFTAFDPDPSWWLYTPDAPDGLAVRPYHSLFGDIAGELHDYLMARTAVAARKTVSLSLHAIAVKNQRVDTLYEAQRVSDARVEFNAYIERTVTDVHDITTSRAKMIERQVVKGLMFAAAPFCMVFPPFALLLDVVFIAVSAGDAVAAHLEGDVDGALGHWLEASWGALFAMVGAGSTVKLLGRTVRNLKHTTRPVSLLTERLSTVAPIRKEALPAVRKVRFHARQAVSNKPDNLQQVTEEGVFFGTWRSPPSAAQPQPTYYIRNRGKYFQVRENPHFGGLSLIDARRPEAIYQRPVRLTASGKWTHDRVGLRGGNDQVRNLGRVNNLRNAFPGRVEPVLNRGALQGEAVVAKFVAGSMDNYLFSLNAQTCVIASMYNPTTKVGAVIHFDHNVRSLINHTVKDAMTRLGGSPKDVRVTLVGGDWLTGTDIGGPVRSVLRQQGLRPTWDYWSYSSCLGNTYAVSLNLNNGVSTVFKTSASQVERLYSPVLQRARYASDPVSKRAQVFMERFRRKPLHQDASGAVVDQNGRRATPEMIQGQAFTLVSMN</sequence>
<name>A0ABX8YS46_9PSED</name>
<accession>A0ABX8YS46</accession>
<organism evidence="1 2">
    <name type="scientific">Pseudomonas germanica</name>
    <dbReference type="NCBI Taxonomy" id="2815720"/>
    <lineage>
        <taxon>Bacteria</taxon>
        <taxon>Pseudomonadati</taxon>
        <taxon>Pseudomonadota</taxon>
        <taxon>Gammaproteobacteria</taxon>
        <taxon>Pseudomonadales</taxon>
        <taxon>Pseudomonadaceae</taxon>
        <taxon>Pseudomonas</taxon>
    </lineage>
</organism>
<protein>
    <submittedName>
        <fullName evidence="1">Type III effector 1</fullName>
    </submittedName>
</protein>
<dbReference type="Proteomes" id="UP000824588">
    <property type="component" value="Chromosome"/>
</dbReference>
<gene>
    <name evidence="1" type="ORF">J0G10_04205</name>
</gene>
<evidence type="ECO:0000313" key="2">
    <source>
        <dbReference type="Proteomes" id="UP000824588"/>
    </source>
</evidence>
<dbReference type="RefSeq" id="WP_220557546.1">
    <property type="nucleotide sequence ID" value="NZ_CP071586.1"/>
</dbReference>
<keyword evidence="2" id="KW-1185">Reference proteome</keyword>
<evidence type="ECO:0000313" key="1">
    <source>
        <dbReference type="EMBL" id="QYY82668.1"/>
    </source>
</evidence>